<organism evidence="8 9">
    <name type="scientific">Paenibacillus solani</name>
    <dbReference type="NCBI Taxonomy" id="1705565"/>
    <lineage>
        <taxon>Bacteria</taxon>
        <taxon>Bacillati</taxon>
        <taxon>Bacillota</taxon>
        <taxon>Bacilli</taxon>
        <taxon>Bacillales</taxon>
        <taxon>Paenibacillaceae</taxon>
        <taxon>Paenibacillus</taxon>
    </lineage>
</organism>
<feature type="transmembrane region" description="Helical" evidence="7">
    <location>
        <begin position="12"/>
        <end position="35"/>
    </location>
</feature>
<dbReference type="GO" id="GO:0005886">
    <property type="term" value="C:plasma membrane"/>
    <property type="evidence" value="ECO:0007669"/>
    <property type="project" value="TreeGrafter"/>
</dbReference>
<protein>
    <submittedName>
        <fullName evidence="8">Uracil/xanthine transporter</fullName>
    </submittedName>
</protein>
<dbReference type="GO" id="GO:0042907">
    <property type="term" value="F:xanthine transmembrane transporter activity"/>
    <property type="evidence" value="ECO:0007669"/>
    <property type="project" value="TreeGrafter"/>
</dbReference>
<feature type="transmembrane region" description="Helical" evidence="7">
    <location>
        <begin position="196"/>
        <end position="214"/>
    </location>
</feature>
<feature type="transmembrane region" description="Helical" evidence="7">
    <location>
        <begin position="313"/>
        <end position="332"/>
    </location>
</feature>
<evidence type="ECO:0000313" key="8">
    <source>
        <dbReference type="EMBL" id="KOR89198.1"/>
    </source>
</evidence>
<feature type="transmembrane region" description="Helical" evidence="7">
    <location>
        <begin position="379"/>
        <end position="397"/>
    </location>
</feature>
<keyword evidence="4 7" id="KW-0812">Transmembrane</keyword>
<feature type="transmembrane region" description="Helical" evidence="7">
    <location>
        <begin position="75"/>
        <end position="96"/>
    </location>
</feature>
<dbReference type="RefSeq" id="WP_082341567.1">
    <property type="nucleotide sequence ID" value="NZ_LIUT01000001.1"/>
</dbReference>
<dbReference type="OrthoDB" id="5597247at2"/>
<keyword evidence="9" id="KW-1185">Reference proteome</keyword>
<evidence type="ECO:0000256" key="2">
    <source>
        <dbReference type="ARBA" id="ARBA00008821"/>
    </source>
</evidence>
<feature type="transmembrane region" description="Helical" evidence="7">
    <location>
        <begin position="102"/>
        <end position="121"/>
    </location>
</feature>
<keyword evidence="6 7" id="KW-0472">Membrane</keyword>
<keyword evidence="3" id="KW-0813">Transport</keyword>
<dbReference type="PANTHER" id="PTHR42810">
    <property type="entry name" value="PURINE PERMEASE C1399.01C-RELATED"/>
    <property type="match status" value="1"/>
</dbReference>
<feature type="transmembrane region" description="Helical" evidence="7">
    <location>
        <begin position="41"/>
        <end position="63"/>
    </location>
</feature>
<dbReference type="PANTHER" id="PTHR42810:SF6">
    <property type="entry name" value="PURINE PERMEASE YBBY-RELATED"/>
    <property type="match status" value="1"/>
</dbReference>
<evidence type="ECO:0000256" key="3">
    <source>
        <dbReference type="ARBA" id="ARBA00022448"/>
    </source>
</evidence>
<dbReference type="InterPro" id="IPR006043">
    <property type="entry name" value="NCS2"/>
</dbReference>
<evidence type="ECO:0000256" key="1">
    <source>
        <dbReference type="ARBA" id="ARBA00004141"/>
    </source>
</evidence>
<dbReference type="NCBIfam" id="NF037981">
    <property type="entry name" value="NCS2_1"/>
    <property type="match status" value="1"/>
</dbReference>
<keyword evidence="5 7" id="KW-1133">Transmembrane helix</keyword>
<dbReference type="Pfam" id="PF00860">
    <property type="entry name" value="Xan_ur_permease"/>
    <property type="match status" value="1"/>
</dbReference>
<feature type="transmembrane region" description="Helical" evidence="7">
    <location>
        <begin position="338"/>
        <end position="358"/>
    </location>
</feature>
<sequence>MGELKKTENWVAGLQWLFFIFANIVIIPVTVGKAFQLSDNAIMTTLQLSFIVTGCACVFQALWGHRRAILEGQSGLWWGMILTTVSIATAQGISLGELGGSLAVGILISAAITVVVGIFGWGTALAKLFKPGVMGVFMLLFGFQLIQIFLKGMLGIPMGNTPDNVSIVGSIAILSIIMMLLMVVVNVTLPNKISKYSLLIGIVIGWAAFAIFLGEEKTVESSSSFTFDFFLLGKPEFNIGIIIVAVVTGILNLANTFGALKGTEDLYESDTSKKQFSASLIISGIFTGISGLLGLVPYAPFVSSIGFLKQSGIIHRMPFIIGGVLFLMMGVFPPVAHFFSNIPLSVGSTVLFVSYLQLLMSSLDFLKKVKFNKRNVYRSAIPIFVAVVIMTFPESYFASIPTYIQPFIHNGLLVGITLALVLENIIPWDKIQEKGDKNQNKSLITNNSVK</sequence>
<dbReference type="NCBIfam" id="NF008502">
    <property type="entry name" value="PRK11412.1"/>
    <property type="match status" value="1"/>
</dbReference>
<evidence type="ECO:0000256" key="7">
    <source>
        <dbReference type="SAM" id="Phobius"/>
    </source>
</evidence>
<accession>A0A0M1P3Y8</accession>
<feature type="transmembrane region" description="Helical" evidence="7">
    <location>
        <begin position="133"/>
        <end position="154"/>
    </location>
</feature>
<evidence type="ECO:0000313" key="9">
    <source>
        <dbReference type="Proteomes" id="UP000036932"/>
    </source>
</evidence>
<feature type="transmembrane region" description="Helical" evidence="7">
    <location>
        <begin position="166"/>
        <end position="189"/>
    </location>
</feature>
<feature type="transmembrane region" description="Helical" evidence="7">
    <location>
        <begin position="403"/>
        <end position="422"/>
    </location>
</feature>
<evidence type="ECO:0000256" key="6">
    <source>
        <dbReference type="ARBA" id="ARBA00023136"/>
    </source>
</evidence>
<evidence type="ECO:0000256" key="4">
    <source>
        <dbReference type="ARBA" id="ARBA00022692"/>
    </source>
</evidence>
<proteinExistence type="inferred from homology"/>
<reference evidence="9" key="1">
    <citation type="submission" date="2015-08" db="EMBL/GenBank/DDBJ databases">
        <title>Genome sequencing project for genomic taxonomy and phylogenomics of Bacillus-like bacteria.</title>
        <authorList>
            <person name="Liu B."/>
            <person name="Wang J."/>
            <person name="Zhu Y."/>
            <person name="Liu G."/>
            <person name="Chen Q."/>
            <person name="Chen Z."/>
            <person name="Lan J."/>
            <person name="Che J."/>
            <person name="Ge C."/>
            <person name="Shi H."/>
            <person name="Pan Z."/>
            <person name="Liu X."/>
        </authorList>
    </citation>
    <scope>NUCLEOTIDE SEQUENCE [LARGE SCALE GENOMIC DNA]</scope>
    <source>
        <strain evidence="9">FJAT-22460</strain>
    </source>
</reference>
<dbReference type="PATRIC" id="fig|1705565.3.peg.3648"/>
<feature type="transmembrane region" description="Helical" evidence="7">
    <location>
        <begin position="276"/>
        <end position="301"/>
    </location>
</feature>
<comment type="similarity">
    <text evidence="2">Belongs to the nucleobase:cation symporter-2 (NCS2) (TC 2.A.40) family.</text>
</comment>
<name>A0A0M1P3Y8_9BACL</name>
<evidence type="ECO:0000256" key="5">
    <source>
        <dbReference type="ARBA" id="ARBA00022989"/>
    </source>
</evidence>
<gene>
    <name evidence="8" type="ORF">AM231_08520</name>
</gene>
<dbReference type="Proteomes" id="UP000036932">
    <property type="component" value="Unassembled WGS sequence"/>
</dbReference>
<dbReference type="AlphaFoldDB" id="A0A0M1P3Y8"/>
<comment type="subcellular location">
    <subcellularLocation>
        <location evidence="1">Membrane</location>
        <topology evidence="1">Multi-pass membrane protein</topology>
    </subcellularLocation>
</comment>
<comment type="caution">
    <text evidence="8">The sequence shown here is derived from an EMBL/GenBank/DDBJ whole genome shotgun (WGS) entry which is preliminary data.</text>
</comment>
<dbReference type="EMBL" id="LIUT01000001">
    <property type="protein sequence ID" value="KOR89198.1"/>
    <property type="molecule type" value="Genomic_DNA"/>
</dbReference>